<dbReference type="AlphaFoldDB" id="A0A2V1E307"/>
<protein>
    <submittedName>
        <fullName evidence="1">Uncharacterized protein</fullName>
    </submittedName>
</protein>
<dbReference type="EMBL" id="KZ805320">
    <property type="protein sequence ID" value="PVI04532.1"/>
    <property type="molecule type" value="Genomic_DNA"/>
</dbReference>
<gene>
    <name evidence="1" type="ORF">DM02DRAFT_166957</name>
</gene>
<dbReference type="Proteomes" id="UP000244855">
    <property type="component" value="Unassembled WGS sequence"/>
</dbReference>
<proteinExistence type="predicted"/>
<sequence>MMSIANLVWERACLRELTPTRRYHGYADNQLSDFELSNHRRIPMARTVNPPTPASPLVPYWPASKRFDQRLPTPSRRDPCSRIPPVVWYVLTAALQHGLAASSKSSRGNSRSSVVVLRRPSTPFSRAYKQPPCTSCDGNAAIPQLPARRFLSQARVVRGMSLVTLTEET</sequence>
<evidence type="ECO:0000313" key="2">
    <source>
        <dbReference type="Proteomes" id="UP000244855"/>
    </source>
</evidence>
<reference evidence="1 2" key="1">
    <citation type="journal article" date="2018" name="Sci. Rep.">
        <title>Comparative genomics provides insights into the lifestyle and reveals functional heterogeneity of dark septate endophytic fungi.</title>
        <authorList>
            <person name="Knapp D.G."/>
            <person name="Nemeth J.B."/>
            <person name="Barry K."/>
            <person name="Hainaut M."/>
            <person name="Henrissat B."/>
            <person name="Johnson J."/>
            <person name="Kuo A."/>
            <person name="Lim J.H.P."/>
            <person name="Lipzen A."/>
            <person name="Nolan M."/>
            <person name="Ohm R.A."/>
            <person name="Tamas L."/>
            <person name="Grigoriev I.V."/>
            <person name="Spatafora J.W."/>
            <person name="Nagy L.G."/>
            <person name="Kovacs G.M."/>
        </authorList>
    </citation>
    <scope>NUCLEOTIDE SEQUENCE [LARGE SCALE GENOMIC DNA]</scope>
    <source>
        <strain evidence="1 2">DSE2036</strain>
    </source>
</reference>
<accession>A0A2V1E307</accession>
<evidence type="ECO:0000313" key="1">
    <source>
        <dbReference type="EMBL" id="PVI04532.1"/>
    </source>
</evidence>
<organism evidence="1 2">
    <name type="scientific">Periconia macrospinosa</name>
    <dbReference type="NCBI Taxonomy" id="97972"/>
    <lineage>
        <taxon>Eukaryota</taxon>
        <taxon>Fungi</taxon>
        <taxon>Dikarya</taxon>
        <taxon>Ascomycota</taxon>
        <taxon>Pezizomycotina</taxon>
        <taxon>Dothideomycetes</taxon>
        <taxon>Pleosporomycetidae</taxon>
        <taxon>Pleosporales</taxon>
        <taxon>Massarineae</taxon>
        <taxon>Periconiaceae</taxon>
        <taxon>Periconia</taxon>
    </lineage>
</organism>
<name>A0A2V1E307_9PLEO</name>
<keyword evidence="2" id="KW-1185">Reference proteome</keyword>